<accession>A0ACC1BVA9</accession>
<comment type="caution">
    <text evidence="1">The sequence shown here is derived from an EMBL/GenBank/DDBJ whole genome shotgun (WGS) entry which is preliminary data.</text>
</comment>
<reference evidence="2" key="1">
    <citation type="journal article" date="2023" name="G3 (Bethesda)">
        <title>Genome assembly and association tests identify interacting loci associated with vigor, precocity, and sex in interspecific pistachio rootstocks.</title>
        <authorList>
            <person name="Palmer W."/>
            <person name="Jacygrad E."/>
            <person name="Sagayaradj S."/>
            <person name="Cavanaugh K."/>
            <person name="Han R."/>
            <person name="Bertier L."/>
            <person name="Beede B."/>
            <person name="Kafkas S."/>
            <person name="Golino D."/>
            <person name="Preece J."/>
            <person name="Michelmore R."/>
        </authorList>
    </citation>
    <scope>NUCLEOTIDE SEQUENCE [LARGE SCALE GENOMIC DNA]</scope>
</reference>
<keyword evidence="2" id="KW-1185">Reference proteome</keyword>
<dbReference type="EMBL" id="CM047899">
    <property type="protein sequence ID" value="KAJ0102880.1"/>
    <property type="molecule type" value="Genomic_DNA"/>
</dbReference>
<dbReference type="Proteomes" id="UP001164250">
    <property type="component" value="Chromosome 3"/>
</dbReference>
<gene>
    <name evidence="1" type="ORF">Patl1_03742</name>
</gene>
<name>A0ACC1BVA9_9ROSI</name>
<proteinExistence type="predicted"/>
<sequence length="370" mass="42562">MLTTRNNAVAEFVSFSIAHIHKLEPLSSEEGWKLFCRKAFGSDDSCPPNLKELSEHIIGKCGGLPLAIVAIGGLLSRKNKTAFEWRNTLDALGSKLSSDSHLKDCNKVLSEGYYDLRHHLKSCLLYFGVFSEWCEIRFGRLIHLWIAEEFVQCNNHVPSESVAEEYLKELIDRSLVQVSNRKAFGRAKSCRVHNLLYEIIRKNMKECDFCHFFDEKDLSYFSNPRRISIHKCTNGVLESIKNSKIRSICLFNVDKLSESFMTTFVTKFKLVKILDFVNSRLDCLLDGVGKLFHLHYLSLKKTKVKELPKFIGMLVNLETVNLKWTFVSELPIEIKKLKKLHCLIIRRLDYKGPYGDRAKIQEGFGSLTEL</sequence>
<protein>
    <submittedName>
        <fullName evidence="1">Uncharacterized protein</fullName>
    </submittedName>
</protein>
<evidence type="ECO:0000313" key="1">
    <source>
        <dbReference type="EMBL" id="KAJ0102880.1"/>
    </source>
</evidence>
<evidence type="ECO:0000313" key="2">
    <source>
        <dbReference type="Proteomes" id="UP001164250"/>
    </source>
</evidence>
<organism evidence="1 2">
    <name type="scientific">Pistacia atlantica</name>
    <dbReference type="NCBI Taxonomy" id="434234"/>
    <lineage>
        <taxon>Eukaryota</taxon>
        <taxon>Viridiplantae</taxon>
        <taxon>Streptophyta</taxon>
        <taxon>Embryophyta</taxon>
        <taxon>Tracheophyta</taxon>
        <taxon>Spermatophyta</taxon>
        <taxon>Magnoliopsida</taxon>
        <taxon>eudicotyledons</taxon>
        <taxon>Gunneridae</taxon>
        <taxon>Pentapetalae</taxon>
        <taxon>rosids</taxon>
        <taxon>malvids</taxon>
        <taxon>Sapindales</taxon>
        <taxon>Anacardiaceae</taxon>
        <taxon>Pistacia</taxon>
    </lineage>
</organism>